<keyword evidence="6" id="KW-0342">GTP-binding</keyword>
<evidence type="ECO:0000259" key="7">
    <source>
        <dbReference type="Pfam" id="PF01227"/>
    </source>
</evidence>
<dbReference type="UniPathway" id="UPA00848">
    <property type="reaction ID" value="UER00151"/>
</dbReference>
<dbReference type="FunFam" id="3.30.1130.10:FF:000001">
    <property type="entry name" value="GTP cyclohydrolase 1"/>
    <property type="match status" value="1"/>
</dbReference>
<dbReference type="Gene3D" id="3.30.1130.10">
    <property type="match status" value="1"/>
</dbReference>
<dbReference type="GO" id="GO:0006729">
    <property type="term" value="P:tetrahydrobiopterin biosynthetic process"/>
    <property type="evidence" value="ECO:0007669"/>
    <property type="project" value="TreeGrafter"/>
</dbReference>
<dbReference type="NCBIfam" id="NF006825">
    <property type="entry name" value="PRK09347.1-2"/>
    <property type="match status" value="1"/>
</dbReference>
<accession>A0A1G1KQP7</accession>
<dbReference type="InterPro" id="IPR020602">
    <property type="entry name" value="GTP_CycHdrlase_I_dom"/>
</dbReference>
<keyword evidence="4 6" id="KW-0554">One-carbon metabolism</keyword>
<keyword evidence="6" id="KW-0547">Nucleotide-binding</keyword>
<dbReference type="GO" id="GO:0003934">
    <property type="term" value="F:GTP cyclohydrolase I activity"/>
    <property type="evidence" value="ECO:0007669"/>
    <property type="project" value="UniProtKB-UniRule"/>
</dbReference>
<comment type="subunit">
    <text evidence="6">Homopolymer.</text>
</comment>
<dbReference type="SUPFAM" id="SSF55620">
    <property type="entry name" value="Tetrahydrobiopterin biosynthesis enzymes-like"/>
    <property type="match status" value="1"/>
</dbReference>
<dbReference type="GO" id="GO:0006730">
    <property type="term" value="P:one-carbon metabolic process"/>
    <property type="evidence" value="ECO:0007669"/>
    <property type="project" value="UniProtKB-UniRule"/>
</dbReference>
<dbReference type="AlphaFoldDB" id="A0A1G1KQP7"/>
<evidence type="ECO:0000313" key="8">
    <source>
        <dbReference type="EMBL" id="OGW95274.1"/>
    </source>
</evidence>
<dbReference type="Gene3D" id="1.10.286.10">
    <property type="match status" value="1"/>
</dbReference>
<dbReference type="PANTHER" id="PTHR11109">
    <property type="entry name" value="GTP CYCLOHYDROLASE I"/>
    <property type="match status" value="1"/>
</dbReference>
<name>A0A1G1KQP7_9BACT</name>
<dbReference type="HAMAP" id="MF_00223">
    <property type="entry name" value="FolE"/>
    <property type="match status" value="1"/>
</dbReference>
<feature type="binding site" evidence="6">
    <location>
        <position position="142"/>
    </location>
    <ligand>
        <name>Zn(2+)</name>
        <dbReference type="ChEBI" id="CHEBI:29105"/>
    </ligand>
</feature>
<dbReference type="EMBL" id="MHFR01000068">
    <property type="protein sequence ID" value="OGW95274.1"/>
    <property type="molecule type" value="Genomic_DNA"/>
</dbReference>
<feature type="binding site" evidence="6">
    <location>
        <position position="71"/>
    </location>
    <ligand>
        <name>Zn(2+)</name>
        <dbReference type="ChEBI" id="CHEBI:29105"/>
    </ligand>
</feature>
<dbReference type="GO" id="GO:0005737">
    <property type="term" value="C:cytoplasm"/>
    <property type="evidence" value="ECO:0007669"/>
    <property type="project" value="TreeGrafter"/>
</dbReference>
<comment type="catalytic activity">
    <reaction evidence="1 6">
        <text>GTP + H2O = 7,8-dihydroneopterin 3'-triphosphate + formate + H(+)</text>
        <dbReference type="Rhea" id="RHEA:17473"/>
        <dbReference type="ChEBI" id="CHEBI:15377"/>
        <dbReference type="ChEBI" id="CHEBI:15378"/>
        <dbReference type="ChEBI" id="CHEBI:15740"/>
        <dbReference type="ChEBI" id="CHEBI:37565"/>
        <dbReference type="ChEBI" id="CHEBI:58462"/>
        <dbReference type="EC" id="3.5.4.16"/>
    </reaction>
</comment>
<feature type="binding site" evidence="6">
    <location>
        <position position="74"/>
    </location>
    <ligand>
        <name>Zn(2+)</name>
        <dbReference type="ChEBI" id="CHEBI:29105"/>
    </ligand>
</feature>
<evidence type="ECO:0000256" key="3">
    <source>
        <dbReference type="ARBA" id="ARBA00008085"/>
    </source>
</evidence>
<dbReference type="GO" id="GO:0008270">
    <property type="term" value="F:zinc ion binding"/>
    <property type="evidence" value="ECO:0007669"/>
    <property type="project" value="UniProtKB-UniRule"/>
</dbReference>
<dbReference type="EC" id="3.5.4.16" evidence="6"/>
<dbReference type="PROSITE" id="PS00859">
    <property type="entry name" value="GTP_CYCLOHYDROL_1_1"/>
    <property type="match status" value="1"/>
</dbReference>
<evidence type="ECO:0000256" key="4">
    <source>
        <dbReference type="ARBA" id="ARBA00022563"/>
    </source>
</evidence>
<keyword evidence="6" id="KW-0479">Metal-binding</keyword>
<keyword evidence="6" id="KW-0862">Zinc</keyword>
<comment type="pathway">
    <text evidence="2 6">Cofactor biosynthesis; 7,8-dihydroneopterin triphosphate biosynthesis; 7,8-dihydroneopterin triphosphate from GTP: step 1/1.</text>
</comment>
<dbReference type="NCBIfam" id="NF006826">
    <property type="entry name" value="PRK09347.1-3"/>
    <property type="match status" value="1"/>
</dbReference>
<dbReference type="Proteomes" id="UP000178187">
    <property type="component" value="Unassembled WGS sequence"/>
</dbReference>
<evidence type="ECO:0000256" key="2">
    <source>
        <dbReference type="ARBA" id="ARBA00005080"/>
    </source>
</evidence>
<dbReference type="InterPro" id="IPR043134">
    <property type="entry name" value="GTP-CH-I_N"/>
</dbReference>
<sequence length="181" mass="20751">MESLIKEMLVQLGENPNREGLLKTPKRVAASFKYLTRGYRQDIDQVVNGAIFQENYDEMVLVKEIDLFSLCEHHLLPFYGKVHVAYFPNGKVIGLSKIPRIVDVFAQRLQLQERLTSQIADCLMHYLNPKGVAVVIEAYHLCMAMRGVEKKDAFCTTSAMLGMFRKDPRSRAEFLNLIARK</sequence>
<dbReference type="NCBIfam" id="TIGR00063">
    <property type="entry name" value="folE"/>
    <property type="match status" value="1"/>
</dbReference>
<dbReference type="PANTHER" id="PTHR11109:SF7">
    <property type="entry name" value="GTP CYCLOHYDROLASE 1"/>
    <property type="match status" value="1"/>
</dbReference>
<reference evidence="8 9" key="1">
    <citation type="journal article" date="2016" name="Nat. Commun.">
        <title>Thousands of microbial genomes shed light on interconnected biogeochemical processes in an aquifer system.</title>
        <authorList>
            <person name="Anantharaman K."/>
            <person name="Brown C.T."/>
            <person name="Hug L.A."/>
            <person name="Sharon I."/>
            <person name="Castelle C.J."/>
            <person name="Probst A.J."/>
            <person name="Thomas B.C."/>
            <person name="Singh A."/>
            <person name="Wilkins M.J."/>
            <person name="Karaoz U."/>
            <person name="Brodie E.L."/>
            <person name="Williams K.H."/>
            <person name="Hubbard S.S."/>
            <person name="Banfield J.F."/>
        </authorList>
    </citation>
    <scope>NUCLEOTIDE SEQUENCE [LARGE SCALE GENOMIC DNA]</scope>
</reference>
<organism evidence="8 9">
    <name type="scientific">Candidatus Danuiimicrobium aquiferis</name>
    <dbReference type="NCBI Taxonomy" id="1801832"/>
    <lineage>
        <taxon>Bacteria</taxon>
        <taxon>Pseudomonadati</taxon>
        <taxon>Candidatus Omnitrophota</taxon>
        <taxon>Candidatus Danuiimicrobium</taxon>
    </lineage>
</organism>
<dbReference type="InterPro" id="IPR001474">
    <property type="entry name" value="GTP_CycHdrlase_I"/>
</dbReference>
<dbReference type="GO" id="GO:0046654">
    <property type="term" value="P:tetrahydrofolate biosynthetic process"/>
    <property type="evidence" value="ECO:0007669"/>
    <property type="project" value="UniProtKB-UniRule"/>
</dbReference>
<evidence type="ECO:0000256" key="1">
    <source>
        <dbReference type="ARBA" id="ARBA00001052"/>
    </source>
</evidence>
<evidence type="ECO:0000256" key="5">
    <source>
        <dbReference type="ARBA" id="ARBA00022801"/>
    </source>
</evidence>
<evidence type="ECO:0000313" key="9">
    <source>
        <dbReference type="Proteomes" id="UP000178187"/>
    </source>
</evidence>
<dbReference type="InterPro" id="IPR043133">
    <property type="entry name" value="GTP-CH-I_C/QueF"/>
</dbReference>
<protein>
    <recommendedName>
        <fullName evidence="6">GTP cyclohydrolase 1</fullName>
        <ecNumber evidence="6">3.5.4.16</ecNumber>
    </recommendedName>
    <alternativeName>
        <fullName evidence="6">GTP cyclohydrolase I</fullName>
        <shortName evidence="6">GTP-CH-I</shortName>
    </alternativeName>
</protein>
<dbReference type="PROSITE" id="PS00860">
    <property type="entry name" value="GTP_CYCLOHYDROL_1_2"/>
    <property type="match status" value="1"/>
</dbReference>
<keyword evidence="5 6" id="KW-0378">Hydrolase</keyword>
<gene>
    <name evidence="6" type="primary">folE</name>
    <name evidence="8" type="ORF">A3G33_04615</name>
</gene>
<dbReference type="GO" id="GO:0005525">
    <property type="term" value="F:GTP binding"/>
    <property type="evidence" value="ECO:0007669"/>
    <property type="project" value="UniProtKB-KW"/>
</dbReference>
<dbReference type="InterPro" id="IPR018234">
    <property type="entry name" value="GTP_CycHdrlase_I_CS"/>
</dbReference>
<evidence type="ECO:0000256" key="6">
    <source>
        <dbReference type="HAMAP-Rule" id="MF_00223"/>
    </source>
</evidence>
<proteinExistence type="inferred from homology"/>
<feature type="domain" description="GTP cyclohydrolase I" evidence="7">
    <location>
        <begin position="2"/>
        <end position="178"/>
    </location>
</feature>
<comment type="caution">
    <text evidence="8">The sequence shown here is derived from an EMBL/GenBank/DDBJ whole genome shotgun (WGS) entry which is preliminary data.</text>
</comment>
<dbReference type="Pfam" id="PF01227">
    <property type="entry name" value="GTP_cyclohydroI"/>
    <property type="match status" value="1"/>
</dbReference>
<dbReference type="CDD" id="cd00642">
    <property type="entry name" value="GTP_cyclohydro1"/>
    <property type="match status" value="1"/>
</dbReference>
<comment type="similarity">
    <text evidence="3 6">Belongs to the GTP cyclohydrolase I family.</text>
</comment>